<dbReference type="InterPro" id="IPR009097">
    <property type="entry name" value="Cyclic_Pdiesterase"/>
</dbReference>
<dbReference type="RefSeq" id="WP_091168540.1">
    <property type="nucleotide sequence ID" value="NZ_FNCG01000007.1"/>
</dbReference>
<dbReference type="AlphaFoldDB" id="A0A1G8A1V1"/>
<dbReference type="Gene3D" id="3.90.1140.10">
    <property type="entry name" value="Cyclic phosphodiesterase"/>
    <property type="match status" value="1"/>
</dbReference>
<sequence length="167" mass="19705">MQAEQKPLILTLRLDAESQTYFDSLRRRHFPPELNFLRAHLTLFHQLPNKQDTLNYLDTIKVHYFEMNVAGLRHLGAGVAYLIDSMELQQFHAKLKRHFQQVLIPQDMQAFKPHITIQNKVTPEASKWLLAELRSEFVPFPVKAVGLDLWEYLGGPWRHYFGYNFVE</sequence>
<evidence type="ECO:0000313" key="1">
    <source>
        <dbReference type="EMBL" id="SDH14888.1"/>
    </source>
</evidence>
<dbReference type="EMBL" id="FNCG01000007">
    <property type="protein sequence ID" value="SDH14888.1"/>
    <property type="molecule type" value="Genomic_DNA"/>
</dbReference>
<evidence type="ECO:0000313" key="2">
    <source>
        <dbReference type="Proteomes" id="UP000199705"/>
    </source>
</evidence>
<dbReference type="Pfam" id="PF13563">
    <property type="entry name" value="2_5_RNA_ligase2"/>
    <property type="match status" value="1"/>
</dbReference>
<dbReference type="Proteomes" id="UP000199705">
    <property type="component" value="Unassembled WGS sequence"/>
</dbReference>
<keyword evidence="1" id="KW-0436">Ligase</keyword>
<dbReference type="SUPFAM" id="SSF55144">
    <property type="entry name" value="LigT-like"/>
    <property type="match status" value="1"/>
</dbReference>
<protein>
    <submittedName>
        <fullName evidence="1">2'-5' RNA ligase</fullName>
    </submittedName>
</protein>
<proteinExistence type="predicted"/>
<dbReference type="GO" id="GO:0016874">
    <property type="term" value="F:ligase activity"/>
    <property type="evidence" value="ECO:0007669"/>
    <property type="project" value="UniProtKB-KW"/>
</dbReference>
<organism evidence="1 2">
    <name type="scientific">Mucilaginibacter gossypii</name>
    <dbReference type="NCBI Taxonomy" id="551996"/>
    <lineage>
        <taxon>Bacteria</taxon>
        <taxon>Pseudomonadati</taxon>
        <taxon>Bacteroidota</taxon>
        <taxon>Sphingobacteriia</taxon>
        <taxon>Sphingobacteriales</taxon>
        <taxon>Sphingobacteriaceae</taxon>
        <taxon>Mucilaginibacter</taxon>
    </lineage>
</organism>
<accession>A0A1G8A1V1</accession>
<dbReference type="STRING" id="551996.SAMN05192573_10768"/>
<reference evidence="2" key="1">
    <citation type="submission" date="2016-10" db="EMBL/GenBank/DDBJ databases">
        <authorList>
            <person name="Varghese N."/>
            <person name="Submissions S."/>
        </authorList>
    </citation>
    <scope>NUCLEOTIDE SEQUENCE [LARGE SCALE GENOMIC DNA]</scope>
    <source>
        <strain evidence="2">Gh-67</strain>
    </source>
</reference>
<gene>
    <name evidence="1" type="ORF">SAMN05192573_10768</name>
</gene>
<keyword evidence="2" id="KW-1185">Reference proteome</keyword>
<name>A0A1G8A1V1_9SPHI</name>